<organism evidence="2 3">
    <name type="scientific">Tetrabaena socialis</name>
    <dbReference type="NCBI Taxonomy" id="47790"/>
    <lineage>
        <taxon>Eukaryota</taxon>
        <taxon>Viridiplantae</taxon>
        <taxon>Chlorophyta</taxon>
        <taxon>core chlorophytes</taxon>
        <taxon>Chlorophyceae</taxon>
        <taxon>CS clade</taxon>
        <taxon>Chlamydomonadales</taxon>
        <taxon>Tetrabaenaceae</taxon>
        <taxon>Tetrabaena</taxon>
    </lineage>
</organism>
<evidence type="ECO:0000313" key="2">
    <source>
        <dbReference type="EMBL" id="PNH06020.1"/>
    </source>
</evidence>
<accession>A0A2J8A0I1</accession>
<feature type="non-terminal residue" evidence="2">
    <location>
        <position position="149"/>
    </location>
</feature>
<dbReference type="EMBL" id="PGGS01000264">
    <property type="protein sequence ID" value="PNH06020.1"/>
    <property type="molecule type" value="Genomic_DNA"/>
</dbReference>
<keyword evidence="3" id="KW-1185">Reference proteome</keyword>
<evidence type="ECO:0000313" key="3">
    <source>
        <dbReference type="Proteomes" id="UP000236333"/>
    </source>
</evidence>
<protein>
    <submittedName>
        <fullName evidence="2">Uncharacterized protein</fullName>
    </submittedName>
</protein>
<name>A0A2J8A0I1_9CHLO</name>
<feature type="compositionally biased region" description="Low complexity" evidence="1">
    <location>
        <begin position="95"/>
        <end position="112"/>
    </location>
</feature>
<feature type="region of interest" description="Disordered" evidence="1">
    <location>
        <begin position="70"/>
        <end position="149"/>
    </location>
</feature>
<dbReference type="AlphaFoldDB" id="A0A2J8A0I1"/>
<reference evidence="2 3" key="1">
    <citation type="journal article" date="2017" name="Mol. Biol. Evol.">
        <title>The 4-celled Tetrabaena socialis nuclear genome reveals the essential components for genetic control of cell number at the origin of multicellularity in the volvocine lineage.</title>
        <authorList>
            <person name="Featherston J."/>
            <person name="Arakaki Y."/>
            <person name="Hanschen E.R."/>
            <person name="Ferris P.J."/>
            <person name="Michod R.E."/>
            <person name="Olson B.J.S.C."/>
            <person name="Nozaki H."/>
            <person name="Durand P.M."/>
        </authorList>
    </citation>
    <scope>NUCLEOTIDE SEQUENCE [LARGE SCALE GENOMIC DNA]</scope>
    <source>
        <strain evidence="2 3">NIES-571</strain>
    </source>
</reference>
<proteinExistence type="predicted"/>
<comment type="caution">
    <text evidence="2">The sequence shown here is derived from an EMBL/GenBank/DDBJ whole genome shotgun (WGS) entry which is preliminary data.</text>
</comment>
<evidence type="ECO:0000256" key="1">
    <source>
        <dbReference type="SAM" id="MobiDB-lite"/>
    </source>
</evidence>
<gene>
    <name evidence="2" type="ORF">TSOC_007686</name>
</gene>
<dbReference type="Proteomes" id="UP000236333">
    <property type="component" value="Unassembled WGS sequence"/>
</dbReference>
<sequence length="149" mass="14792">MGPPAMALHPWQQQLLAHWQQLLAVLPPSAWDASPAAERQSSASASTSAPALPACLLLCSDAAGGTSLARRAAGGAGCDGGSTSGRRAAPEWRTASGPAARRAPLLASLTASVTSAQTQRGGQLAPGAAGDEDGGAAAEGRQLSGTWIK</sequence>
<feature type="compositionally biased region" description="Gly residues" evidence="1">
    <location>
        <begin position="74"/>
        <end position="83"/>
    </location>
</feature>